<keyword evidence="2" id="KW-0813">Transport</keyword>
<dbReference type="Proteomes" id="UP001344906">
    <property type="component" value="Unassembled WGS sequence"/>
</dbReference>
<feature type="compositionally biased region" description="Basic residues" evidence="6">
    <location>
        <begin position="1"/>
        <end position="10"/>
    </location>
</feature>
<evidence type="ECO:0000256" key="4">
    <source>
        <dbReference type="ARBA" id="ARBA00022989"/>
    </source>
</evidence>
<comment type="subcellular location">
    <subcellularLocation>
        <location evidence="1">Membrane</location>
        <topology evidence="1">Multi-pass membrane protein</topology>
    </subcellularLocation>
</comment>
<keyword evidence="5 7" id="KW-0472">Membrane</keyword>
<comment type="caution">
    <text evidence="8">The sequence shown here is derived from an EMBL/GenBank/DDBJ whole genome shotgun (WGS) entry which is preliminary data.</text>
</comment>
<keyword evidence="4 7" id="KW-1133">Transmembrane helix</keyword>
<sequence length="558" mass="61279">MSKRKHKSSSRVKPGMLVKTENGNLGEEDISQPYVHEVVRDEQGNTSKLIVRKGTVFQKQLDVPLDRVQKIVPASRPEDGNPGYVILDIDEREAEALNIRRVEEVMSKQQHRDSLLTEVEKDIPTADGVRAMEVRRHEHSDQDDDHDTQLPSSLWLRILGPGFLAGMAGNDSSAVASYSIDGAQAGFGHLWLLLLSTPLYQVVQYSCARIGRLTQKGLAEVLSEHYGRVSAIVASLTLIIANVALITADLVAIGSGFQLLTNINWIWFIVPIALILWYLTVFSNFEALKRIFIVMGLAFITYIITDIMARPDWGSILSNTFLPHINFTFASSSSAVALLGATISPYNIYWQVHGEKEERRPGNTRQKLLQAFGDIGVGVVSGNLVAYCIIICTATTLFTHHKNITTASDAALALVAIMGPVAKYLFAVGLIGAGLVAIPVLLASTSYAVTGTFGWPSGLSKKTWQSEGFYLILTIALLLSMLLAFCHLDPIQLILWANIISGVLAPVLVVYLLLVGNNRKIMHQYAFGWISNVFLVLTFLIMAVAAVMLFYGLLTGQQ</sequence>
<reference evidence="8 9" key="1">
    <citation type="submission" date="2023-02" db="EMBL/GenBank/DDBJ databases">
        <title>Dictyobacter halimunensis sp. nov., a new member of the class Ktedonobacteria from forest soil in a geothermal area.</title>
        <authorList>
            <person name="Rachmania M.K."/>
            <person name="Ningsih F."/>
            <person name="Sakai Y."/>
            <person name="Yabe S."/>
            <person name="Yokota A."/>
            <person name="Sjamsuridzal W."/>
        </authorList>
    </citation>
    <scope>NUCLEOTIDE SEQUENCE [LARGE SCALE GENOMIC DNA]</scope>
    <source>
        <strain evidence="8 9">S3.2.2.5</strain>
    </source>
</reference>
<evidence type="ECO:0000256" key="1">
    <source>
        <dbReference type="ARBA" id="ARBA00004141"/>
    </source>
</evidence>
<evidence type="ECO:0000256" key="5">
    <source>
        <dbReference type="ARBA" id="ARBA00023136"/>
    </source>
</evidence>
<evidence type="ECO:0000256" key="6">
    <source>
        <dbReference type="SAM" id="MobiDB-lite"/>
    </source>
</evidence>
<dbReference type="Pfam" id="PF01566">
    <property type="entry name" value="Nramp"/>
    <property type="match status" value="1"/>
</dbReference>
<feature type="transmembrane region" description="Helical" evidence="7">
    <location>
        <begin position="526"/>
        <end position="554"/>
    </location>
</feature>
<feature type="transmembrane region" description="Helical" evidence="7">
    <location>
        <begin position="493"/>
        <end position="514"/>
    </location>
</feature>
<evidence type="ECO:0008006" key="10">
    <source>
        <dbReference type="Google" id="ProtNLM"/>
    </source>
</evidence>
<organism evidence="8 9">
    <name type="scientific">Dictyobacter halimunensis</name>
    <dbReference type="NCBI Taxonomy" id="3026934"/>
    <lineage>
        <taxon>Bacteria</taxon>
        <taxon>Bacillati</taxon>
        <taxon>Chloroflexota</taxon>
        <taxon>Ktedonobacteria</taxon>
        <taxon>Ktedonobacterales</taxon>
        <taxon>Dictyobacteraceae</taxon>
        <taxon>Dictyobacter</taxon>
    </lineage>
</organism>
<feature type="transmembrane region" description="Helical" evidence="7">
    <location>
        <begin position="259"/>
        <end position="279"/>
    </location>
</feature>
<feature type="transmembrane region" description="Helical" evidence="7">
    <location>
        <begin position="231"/>
        <end position="253"/>
    </location>
</feature>
<feature type="region of interest" description="Disordered" evidence="6">
    <location>
        <begin position="1"/>
        <end position="25"/>
    </location>
</feature>
<accession>A0ABQ6FP44</accession>
<dbReference type="RefSeq" id="WP_338250912.1">
    <property type="nucleotide sequence ID" value="NZ_BSRI01000001.1"/>
</dbReference>
<proteinExistence type="predicted"/>
<evidence type="ECO:0000313" key="9">
    <source>
        <dbReference type="Proteomes" id="UP001344906"/>
    </source>
</evidence>
<feature type="transmembrane region" description="Helical" evidence="7">
    <location>
        <begin position="428"/>
        <end position="449"/>
    </location>
</feature>
<dbReference type="PANTHER" id="PTHR11706">
    <property type="entry name" value="SOLUTE CARRIER PROTEIN FAMILY 11 MEMBER"/>
    <property type="match status" value="1"/>
</dbReference>
<feature type="transmembrane region" description="Helical" evidence="7">
    <location>
        <begin position="291"/>
        <end position="309"/>
    </location>
</feature>
<keyword evidence="3 7" id="KW-0812">Transmembrane</keyword>
<protein>
    <recommendedName>
        <fullName evidence="10">Iron transporter</fullName>
    </recommendedName>
</protein>
<evidence type="ECO:0000256" key="2">
    <source>
        <dbReference type="ARBA" id="ARBA00022448"/>
    </source>
</evidence>
<keyword evidence="9" id="KW-1185">Reference proteome</keyword>
<evidence type="ECO:0000256" key="7">
    <source>
        <dbReference type="SAM" id="Phobius"/>
    </source>
</evidence>
<dbReference type="EMBL" id="BSRI01000001">
    <property type="protein sequence ID" value="GLV56044.1"/>
    <property type="molecule type" value="Genomic_DNA"/>
</dbReference>
<evidence type="ECO:0000256" key="3">
    <source>
        <dbReference type="ARBA" id="ARBA00022692"/>
    </source>
</evidence>
<dbReference type="PANTHER" id="PTHR11706:SF33">
    <property type="entry name" value="NATURAL RESISTANCE-ASSOCIATED MACROPHAGE PROTEIN 2"/>
    <property type="match status" value="1"/>
</dbReference>
<evidence type="ECO:0000313" key="8">
    <source>
        <dbReference type="EMBL" id="GLV56044.1"/>
    </source>
</evidence>
<name>A0ABQ6FP44_9CHLR</name>
<feature type="transmembrane region" description="Helical" evidence="7">
    <location>
        <begin position="469"/>
        <end position="486"/>
    </location>
</feature>
<feature type="transmembrane region" description="Helical" evidence="7">
    <location>
        <begin position="371"/>
        <end position="398"/>
    </location>
</feature>
<dbReference type="InterPro" id="IPR001046">
    <property type="entry name" value="NRAMP_fam"/>
</dbReference>
<gene>
    <name evidence="8" type="ORF">KDH_28880</name>
</gene>